<evidence type="ECO:0000313" key="1">
    <source>
        <dbReference type="EMBL" id="JAD67179.1"/>
    </source>
</evidence>
<protein>
    <submittedName>
        <fullName evidence="1">Uncharacterized protein</fullName>
    </submittedName>
</protein>
<dbReference type="AlphaFoldDB" id="A0A0A9BT37"/>
<organism evidence="1">
    <name type="scientific">Arundo donax</name>
    <name type="common">Giant reed</name>
    <name type="synonym">Donax arundinaceus</name>
    <dbReference type="NCBI Taxonomy" id="35708"/>
    <lineage>
        <taxon>Eukaryota</taxon>
        <taxon>Viridiplantae</taxon>
        <taxon>Streptophyta</taxon>
        <taxon>Embryophyta</taxon>
        <taxon>Tracheophyta</taxon>
        <taxon>Spermatophyta</taxon>
        <taxon>Magnoliopsida</taxon>
        <taxon>Liliopsida</taxon>
        <taxon>Poales</taxon>
        <taxon>Poaceae</taxon>
        <taxon>PACMAD clade</taxon>
        <taxon>Arundinoideae</taxon>
        <taxon>Arundineae</taxon>
        <taxon>Arundo</taxon>
    </lineage>
</organism>
<dbReference type="EMBL" id="GBRH01230716">
    <property type="protein sequence ID" value="JAD67179.1"/>
    <property type="molecule type" value="Transcribed_RNA"/>
</dbReference>
<sequence length="58" mass="6522">MCMGNLEAFLIFGSNLQCSCIFCCHHVIAILESTKWQLEAPPSYLETVYTPSSKCKAY</sequence>
<reference evidence="1" key="1">
    <citation type="submission" date="2014-09" db="EMBL/GenBank/DDBJ databases">
        <authorList>
            <person name="Magalhaes I.L.F."/>
            <person name="Oliveira U."/>
            <person name="Santos F.R."/>
            <person name="Vidigal T.H.D.A."/>
            <person name="Brescovit A.D."/>
            <person name="Santos A.J."/>
        </authorList>
    </citation>
    <scope>NUCLEOTIDE SEQUENCE</scope>
    <source>
        <tissue evidence="1">Shoot tissue taken approximately 20 cm above the soil surface</tissue>
    </source>
</reference>
<accession>A0A0A9BT37</accession>
<name>A0A0A9BT37_ARUDO</name>
<proteinExistence type="predicted"/>
<reference evidence="1" key="2">
    <citation type="journal article" date="2015" name="Data Brief">
        <title>Shoot transcriptome of the giant reed, Arundo donax.</title>
        <authorList>
            <person name="Barrero R.A."/>
            <person name="Guerrero F.D."/>
            <person name="Moolhuijzen P."/>
            <person name="Goolsby J.A."/>
            <person name="Tidwell J."/>
            <person name="Bellgard S.E."/>
            <person name="Bellgard M.I."/>
        </authorList>
    </citation>
    <scope>NUCLEOTIDE SEQUENCE</scope>
    <source>
        <tissue evidence="1">Shoot tissue taken approximately 20 cm above the soil surface</tissue>
    </source>
</reference>